<feature type="domain" description="Carboxylesterase type B" evidence="6">
    <location>
        <begin position="31"/>
        <end position="491"/>
    </location>
</feature>
<dbReference type="STRING" id="1149755.A0A2J6RRF6"/>
<dbReference type="Gene3D" id="3.40.50.1820">
    <property type="entry name" value="alpha/beta hydrolase"/>
    <property type="match status" value="1"/>
</dbReference>
<dbReference type="GO" id="GO:0004104">
    <property type="term" value="F:cholinesterase activity"/>
    <property type="evidence" value="ECO:0007669"/>
    <property type="project" value="InterPro"/>
</dbReference>
<dbReference type="OrthoDB" id="408631at2759"/>
<keyword evidence="5" id="KW-0732">Signal</keyword>
<comment type="similarity">
    <text evidence="1 5">Belongs to the type-B carboxylesterase/lipase family.</text>
</comment>
<proteinExistence type="inferred from homology"/>
<organism evidence="7 8">
    <name type="scientific">Hyaloscypha variabilis (strain UAMH 11265 / GT02V1 / F)</name>
    <name type="common">Meliniomyces variabilis</name>
    <dbReference type="NCBI Taxonomy" id="1149755"/>
    <lineage>
        <taxon>Eukaryota</taxon>
        <taxon>Fungi</taxon>
        <taxon>Dikarya</taxon>
        <taxon>Ascomycota</taxon>
        <taxon>Pezizomycotina</taxon>
        <taxon>Leotiomycetes</taxon>
        <taxon>Helotiales</taxon>
        <taxon>Hyaloscyphaceae</taxon>
        <taxon>Hyaloscypha</taxon>
        <taxon>Hyaloscypha variabilis</taxon>
    </lineage>
</organism>
<evidence type="ECO:0000313" key="8">
    <source>
        <dbReference type="Proteomes" id="UP000235786"/>
    </source>
</evidence>
<dbReference type="AlphaFoldDB" id="A0A2J6RRF6"/>
<dbReference type="PROSITE" id="PS00941">
    <property type="entry name" value="CARBOXYLESTERASE_B_2"/>
    <property type="match status" value="1"/>
</dbReference>
<keyword evidence="3" id="KW-1015">Disulfide bond</keyword>
<evidence type="ECO:0000256" key="2">
    <source>
        <dbReference type="ARBA" id="ARBA00022801"/>
    </source>
</evidence>
<feature type="active site" description="Charge relay system" evidence="4">
    <location>
        <position position="351"/>
    </location>
</feature>
<dbReference type="ESTHER" id="9helo-a0a2j6rrf6">
    <property type="family name" value="Fungal_carboxylesterase_lipase"/>
</dbReference>
<keyword evidence="8" id="KW-1185">Reference proteome</keyword>
<gene>
    <name evidence="7" type="ORF">L207DRAFT_489126</name>
</gene>
<dbReference type="PANTHER" id="PTHR43918">
    <property type="entry name" value="ACETYLCHOLINESTERASE"/>
    <property type="match status" value="1"/>
</dbReference>
<feature type="signal peptide" evidence="5">
    <location>
        <begin position="1"/>
        <end position="19"/>
    </location>
</feature>
<sequence>MQYIFHLLPVAAFLARVACAPLGQAATALANPTVTIASGIVIGTARVVASGASQSTATVHNYLGIPFAAPPTGTGRFAPPATPTAWSLPLEATTFSPACIQQFIYPEATSDFLEEIFNNPGGPPPPESEDCLYLNVFAPADASSCNQKAVLFWIYGGNLQFGASSLLYYDGSSFAGFQDIVVVTINYRTNLFGFSGAPDFPVGEQNSGFLDQRLALQWVQDNIAEFGGDPTQVTIFGESAGGVSVKQLMAQPPSPLPFRAAIMESEQAVLPGTALASYKETLAEFGCTDAPSPIECLRGISATDLKTYVSQNDLFFEPVNDHVTFTTDVRPNILSGQFANVPFFMGTNADEGRVFAAAAGFDNSTATIEEVVALLIPNNEAVQQALTAFYTPFFTNVFLFASAVLTDLGFTCTTSSLSTFAAANGYEVWRYYYDAVFPDLSAFPNAGAFHTSEIPQVFGTYPLSNQFGNATPQQEALSQYMQTTWANFAKNPSAGPGWPRLGSTFGDSLAKLGGSENPSGMTLISLSSVDYVCFLYDPIIALLGY</sequence>
<feature type="active site" description="Charge relay system" evidence="4">
    <location>
        <position position="450"/>
    </location>
</feature>
<accession>A0A2J6RRF6</accession>
<dbReference type="EMBL" id="KZ613945">
    <property type="protein sequence ID" value="PMD41060.1"/>
    <property type="molecule type" value="Genomic_DNA"/>
</dbReference>
<evidence type="ECO:0000256" key="5">
    <source>
        <dbReference type="RuleBase" id="RU361235"/>
    </source>
</evidence>
<protein>
    <recommendedName>
        <fullName evidence="5">Carboxylic ester hydrolase</fullName>
        <ecNumber evidence="5">3.1.1.-</ecNumber>
    </recommendedName>
</protein>
<dbReference type="SUPFAM" id="SSF53474">
    <property type="entry name" value="alpha/beta-Hydrolases"/>
    <property type="match status" value="1"/>
</dbReference>
<dbReference type="PROSITE" id="PS00122">
    <property type="entry name" value="CARBOXYLESTERASE_B_1"/>
    <property type="match status" value="1"/>
</dbReference>
<dbReference type="Pfam" id="PF00135">
    <property type="entry name" value="COesterase"/>
    <property type="match status" value="1"/>
</dbReference>
<dbReference type="InterPro" id="IPR050654">
    <property type="entry name" value="AChE-related_enzymes"/>
</dbReference>
<evidence type="ECO:0000256" key="3">
    <source>
        <dbReference type="ARBA" id="ARBA00023157"/>
    </source>
</evidence>
<dbReference type="PANTHER" id="PTHR43918:SF4">
    <property type="entry name" value="CARBOXYLIC ESTER HYDROLASE"/>
    <property type="match status" value="1"/>
</dbReference>
<dbReference type="InterPro" id="IPR002018">
    <property type="entry name" value="CarbesteraseB"/>
</dbReference>
<name>A0A2J6RRF6_HYAVF</name>
<dbReference type="InterPro" id="IPR029058">
    <property type="entry name" value="AB_hydrolase_fold"/>
</dbReference>
<reference evidence="7 8" key="1">
    <citation type="submission" date="2016-04" db="EMBL/GenBank/DDBJ databases">
        <title>A degradative enzymes factory behind the ericoid mycorrhizal symbiosis.</title>
        <authorList>
            <consortium name="DOE Joint Genome Institute"/>
            <person name="Martino E."/>
            <person name="Morin E."/>
            <person name="Grelet G."/>
            <person name="Kuo A."/>
            <person name="Kohler A."/>
            <person name="Daghino S."/>
            <person name="Barry K."/>
            <person name="Choi C."/>
            <person name="Cichocki N."/>
            <person name="Clum A."/>
            <person name="Copeland A."/>
            <person name="Hainaut M."/>
            <person name="Haridas S."/>
            <person name="Labutti K."/>
            <person name="Lindquist E."/>
            <person name="Lipzen A."/>
            <person name="Khouja H.-R."/>
            <person name="Murat C."/>
            <person name="Ohm R."/>
            <person name="Olson A."/>
            <person name="Spatafora J."/>
            <person name="Veneault-Fourrey C."/>
            <person name="Henrissat B."/>
            <person name="Grigoriev I."/>
            <person name="Martin F."/>
            <person name="Perotto S."/>
        </authorList>
    </citation>
    <scope>NUCLEOTIDE SEQUENCE [LARGE SCALE GENOMIC DNA]</scope>
    <source>
        <strain evidence="7 8">F</strain>
    </source>
</reference>
<evidence type="ECO:0000256" key="4">
    <source>
        <dbReference type="PIRSR" id="PIRSR600997-1"/>
    </source>
</evidence>
<dbReference type="Proteomes" id="UP000235786">
    <property type="component" value="Unassembled WGS sequence"/>
</dbReference>
<evidence type="ECO:0000256" key="1">
    <source>
        <dbReference type="ARBA" id="ARBA00005964"/>
    </source>
</evidence>
<dbReference type="PRINTS" id="PR00878">
    <property type="entry name" value="CHOLNESTRASE"/>
</dbReference>
<dbReference type="InterPro" id="IPR019819">
    <property type="entry name" value="Carboxylesterase_B_CS"/>
</dbReference>
<keyword evidence="2 5" id="KW-0378">Hydrolase</keyword>
<feature type="active site" description="Acyl-ester intermediate" evidence="4">
    <location>
        <position position="239"/>
    </location>
</feature>
<dbReference type="EC" id="3.1.1.-" evidence="5"/>
<evidence type="ECO:0000259" key="6">
    <source>
        <dbReference type="Pfam" id="PF00135"/>
    </source>
</evidence>
<evidence type="ECO:0000313" key="7">
    <source>
        <dbReference type="EMBL" id="PMD41060.1"/>
    </source>
</evidence>
<dbReference type="InterPro" id="IPR019826">
    <property type="entry name" value="Carboxylesterase_B_AS"/>
</dbReference>
<feature type="chain" id="PRO_5014210259" description="Carboxylic ester hydrolase" evidence="5">
    <location>
        <begin position="20"/>
        <end position="545"/>
    </location>
</feature>
<dbReference type="InterPro" id="IPR000997">
    <property type="entry name" value="Cholinesterase"/>
</dbReference>